<evidence type="ECO:0000313" key="17">
    <source>
        <dbReference type="Proteomes" id="UP000178199"/>
    </source>
</evidence>
<dbReference type="UniPathway" id="UPA00109">
    <property type="reaction ID" value="UER00186"/>
</dbReference>
<dbReference type="GO" id="GO:0004619">
    <property type="term" value="F:phosphoglycerate mutase activity"/>
    <property type="evidence" value="ECO:0007669"/>
    <property type="project" value="UniProtKB-UniRule"/>
</dbReference>
<comment type="catalytic activity">
    <reaction evidence="1 10">
        <text>(2R)-2-phosphoglycerate = (2R)-3-phosphoglycerate</text>
        <dbReference type="Rhea" id="RHEA:15901"/>
        <dbReference type="ChEBI" id="CHEBI:58272"/>
        <dbReference type="ChEBI" id="CHEBI:58289"/>
        <dbReference type="EC" id="5.4.2.12"/>
    </reaction>
</comment>
<keyword evidence="6 10" id="KW-0324">Glycolysis</keyword>
<dbReference type="HAMAP" id="MF_01038">
    <property type="entry name" value="GpmI"/>
    <property type="match status" value="1"/>
</dbReference>
<dbReference type="FunFam" id="3.40.1450.10:FF:000001">
    <property type="entry name" value="2,3-bisphosphoglycerate-independent phosphoglycerate mutase"/>
    <property type="match status" value="1"/>
</dbReference>
<dbReference type="SUPFAM" id="SSF64158">
    <property type="entry name" value="2,3-Bisphosphoglycerate-independent phosphoglycerate mutase, substrate-binding domain"/>
    <property type="match status" value="1"/>
</dbReference>
<keyword evidence="8 10" id="KW-0413">Isomerase</keyword>
<dbReference type="EMBL" id="MHTD01000041">
    <property type="protein sequence ID" value="OHA55159.1"/>
    <property type="molecule type" value="Genomic_DNA"/>
</dbReference>
<sequence>MFNQRPKPVVLVVLDGWGVDIPSRSNAISQAQTPVWQRLITTYPTFTLQAAGEAVGLPWGEVGNSEVGHLALGAGKILYHDLPRITRAIVDKSFFQNRALLTAIQLAQEKNSQLHLIGLVSPGGVHSSIDHLYALLEMAKQQGMANVFVHAFLDGRDTPFDSAKTYLEELANKMKKIGVGKIASIMGRYYAMDRDNHWDRVQAAYDCLVEGKGKPATSASRGLAASYAAKVFDEQVVPTVIMEGDKPVTTVGNNDSVIFFNFRADRARQLTHAFVLPGFSKFPRRTLERLHFVTMTEYENNIPVEVAFPAETIEYPLARIISEAGLKQLHLAETEKYAHVTYFFNGGREQAYEGEDHVLIPSPVVPSYDQKPEMSARAVTDRFLQEIRTGKYDFCVINFANADMVGHTGNLSATVRAINVLDECIGEVVAGTLEYGGLVIITADHGNAENLVNLQTGSINKEHSNNPVPCIIVARELENKAGSGQLVTDDLSKLTPAGVLADVAPTMLKIMGLNKPADMSGQSLL</sequence>
<feature type="binding site" evidence="10 13">
    <location>
        <position position="445"/>
    </location>
    <ligand>
        <name>Mn(2+)</name>
        <dbReference type="ChEBI" id="CHEBI:29035"/>
        <label>2</label>
    </ligand>
</feature>
<reference evidence="16 17" key="1">
    <citation type="journal article" date="2016" name="Nat. Commun.">
        <title>Thousands of microbial genomes shed light on interconnected biogeochemical processes in an aquifer system.</title>
        <authorList>
            <person name="Anantharaman K."/>
            <person name="Brown C.T."/>
            <person name="Hug L.A."/>
            <person name="Sharon I."/>
            <person name="Castelle C.J."/>
            <person name="Probst A.J."/>
            <person name="Thomas B.C."/>
            <person name="Singh A."/>
            <person name="Wilkins M.J."/>
            <person name="Karaoz U."/>
            <person name="Brodie E.L."/>
            <person name="Williams K.H."/>
            <person name="Hubbard S.S."/>
            <person name="Banfield J.F."/>
        </authorList>
    </citation>
    <scope>NUCLEOTIDE SEQUENCE [LARGE SCALE GENOMIC DNA]</scope>
</reference>
<evidence type="ECO:0000256" key="9">
    <source>
        <dbReference type="ARBA" id="ARBA00071648"/>
    </source>
</evidence>
<dbReference type="GO" id="GO:0005829">
    <property type="term" value="C:cytosol"/>
    <property type="evidence" value="ECO:0007669"/>
    <property type="project" value="TreeGrafter"/>
</dbReference>
<feature type="binding site" evidence="10 13">
    <location>
        <position position="15"/>
    </location>
    <ligand>
        <name>Mn(2+)</name>
        <dbReference type="ChEBI" id="CHEBI:29035"/>
        <label>2</label>
    </ligand>
</feature>
<feature type="binding site" evidence="10 12">
    <location>
        <position position="126"/>
    </location>
    <ligand>
        <name>substrate</name>
    </ligand>
</feature>
<evidence type="ECO:0000256" key="12">
    <source>
        <dbReference type="PIRSR" id="PIRSR001492-2"/>
    </source>
</evidence>
<feature type="binding site" evidence="10 12">
    <location>
        <position position="188"/>
    </location>
    <ligand>
        <name>substrate</name>
    </ligand>
</feature>
<evidence type="ECO:0000256" key="10">
    <source>
        <dbReference type="HAMAP-Rule" id="MF_01038"/>
    </source>
</evidence>
<dbReference type="SUPFAM" id="SSF53649">
    <property type="entry name" value="Alkaline phosphatase-like"/>
    <property type="match status" value="1"/>
</dbReference>
<evidence type="ECO:0000256" key="11">
    <source>
        <dbReference type="PIRSR" id="PIRSR001492-1"/>
    </source>
</evidence>
<evidence type="ECO:0000256" key="2">
    <source>
        <dbReference type="ARBA" id="ARBA00004798"/>
    </source>
</evidence>
<feature type="domain" description="BPG-independent PGAM N-terminal" evidence="15">
    <location>
        <begin position="85"/>
        <end position="299"/>
    </location>
</feature>
<feature type="binding site" evidence="10 12">
    <location>
        <position position="336"/>
    </location>
    <ligand>
        <name>substrate</name>
    </ligand>
</feature>
<proteinExistence type="inferred from homology"/>
<comment type="caution">
    <text evidence="16">The sequence shown here is derived from an EMBL/GenBank/DDBJ whole genome shotgun (WGS) entry which is preliminary data.</text>
</comment>
<evidence type="ECO:0000256" key="4">
    <source>
        <dbReference type="ARBA" id="ARBA00012026"/>
    </source>
</evidence>
<dbReference type="InterPro" id="IPR036646">
    <property type="entry name" value="PGAM_B_sf"/>
</dbReference>
<feature type="binding site" evidence="10 13">
    <location>
        <position position="65"/>
    </location>
    <ligand>
        <name>Mn(2+)</name>
        <dbReference type="ChEBI" id="CHEBI:29035"/>
        <label>2</label>
    </ligand>
</feature>
<evidence type="ECO:0000313" key="16">
    <source>
        <dbReference type="EMBL" id="OHA55159.1"/>
    </source>
</evidence>
<dbReference type="PANTHER" id="PTHR31637">
    <property type="entry name" value="2,3-BISPHOSPHOGLYCERATE-INDEPENDENT PHOSPHOGLYCERATE MUTASE"/>
    <property type="match status" value="1"/>
</dbReference>
<evidence type="ECO:0000256" key="1">
    <source>
        <dbReference type="ARBA" id="ARBA00000370"/>
    </source>
</evidence>
<name>A0A1G2Q523_9BACT</name>
<dbReference type="Pfam" id="PF06415">
    <property type="entry name" value="iPGM_N"/>
    <property type="match status" value="1"/>
</dbReference>
<feature type="binding site" evidence="10 12">
    <location>
        <position position="194"/>
    </location>
    <ligand>
        <name>substrate</name>
    </ligand>
</feature>
<feature type="binding site" evidence="10 12">
    <location>
        <begin position="263"/>
        <end position="266"/>
    </location>
    <ligand>
        <name>substrate</name>
    </ligand>
</feature>
<evidence type="ECO:0000259" key="14">
    <source>
        <dbReference type="Pfam" id="PF01676"/>
    </source>
</evidence>
<evidence type="ECO:0000256" key="8">
    <source>
        <dbReference type="ARBA" id="ARBA00023235"/>
    </source>
</evidence>
<feature type="binding site" evidence="10 13">
    <location>
        <position position="407"/>
    </location>
    <ligand>
        <name>Mn(2+)</name>
        <dbReference type="ChEBI" id="CHEBI:29035"/>
        <label>1</label>
    </ligand>
</feature>
<comment type="cofactor">
    <cofactor evidence="10">
        <name>Mn(2+)</name>
        <dbReference type="ChEBI" id="CHEBI:29035"/>
    </cofactor>
    <text evidence="10">Binds 2 manganese ions per subunit.</text>
</comment>
<feature type="domain" description="Metalloenzyme" evidence="14">
    <location>
        <begin position="7"/>
        <end position="515"/>
    </location>
</feature>
<feature type="binding site" evidence="10 13">
    <location>
        <position position="463"/>
    </location>
    <ligand>
        <name>Mn(2+)</name>
        <dbReference type="ChEBI" id="CHEBI:29035"/>
        <label>1</label>
    </ligand>
</feature>
<comment type="subunit">
    <text evidence="10">Monomer.</text>
</comment>
<evidence type="ECO:0000256" key="6">
    <source>
        <dbReference type="ARBA" id="ARBA00023152"/>
    </source>
</evidence>
<dbReference type="InterPro" id="IPR005995">
    <property type="entry name" value="Pgm_bpd_ind"/>
</dbReference>
<comment type="function">
    <text evidence="10">Catalyzes the interconversion of 2-phosphoglycerate and 3-phosphoglycerate.</text>
</comment>
<comment type="pathway">
    <text evidence="2 10">Carbohydrate degradation; glycolysis; pyruvate from D-glyceraldehyde 3-phosphate: step 3/5.</text>
</comment>
<evidence type="ECO:0000256" key="7">
    <source>
        <dbReference type="ARBA" id="ARBA00023211"/>
    </source>
</evidence>
<keyword evidence="7 10" id="KW-0464">Manganese</keyword>
<dbReference type="CDD" id="cd16010">
    <property type="entry name" value="iPGM"/>
    <property type="match status" value="1"/>
</dbReference>
<dbReference type="NCBIfam" id="TIGR01307">
    <property type="entry name" value="pgm_bpd_ind"/>
    <property type="match status" value="1"/>
</dbReference>
<dbReference type="AlphaFoldDB" id="A0A1G2Q523"/>
<feature type="active site" description="Phosphoserine intermediate" evidence="10 11">
    <location>
        <position position="65"/>
    </location>
</feature>
<keyword evidence="5 10" id="KW-0479">Metal-binding</keyword>
<dbReference type="Pfam" id="PF01676">
    <property type="entry name" value="Metalloenzyme"/>
    <property type="match status" value="1"/>
</dbReference>
<dbReference type="InterPro" id="IPR011258">
    <property type="entry name" value="BPG-indep_PGM_N"/>
</dbReference>
<evidence type="ECO:0000256" key="3">
    <source>
        <dbReference type="ARBA" id="ARBA00008819"/>
    </source>
</evidence>
<dbReference type="InterPro" id="IPR017850">
    <property type="entry name" value="Alkaline_phosphatase_core_sf"/>
</dbReference>
<dbReference type="PIRSF" id="PIRSF001492">
    <property type="entry name" value="IPGAM"/>
    <property type="match status" value="1"/>
</dbReference>
<comment type="similarity">
    <text evidence="3 10">Belongs to the BPG-independent phosphoglycerate mutase family.</text>
</comment>
<evidence type="ECO:0000259" key="15">
    <source>
        <dbReference type="Pfam" id="PF06415"/>
    </source>
</evidence>
<organism evidence="16 17">
    <name type="scientific">Candidatus Veblenbacteria bacterium RIFOXYC1_FULL_42_9</name>
    <dbReference type="NCBI Taxonomy" id="1802427"/>
    <lineage>
        <taxon>Bacteria</taxon>
        <taxon>Candidatus Vebleniibacteriota</taxon>
    </lineage>
</organism>
<evidence type="ECO:0000256" key="5">
    <source>
        <dbReference type="ARBA" id="ARBA00022723"/>
    </source>
</evidence>
<dbReference type="Gene3D" id="3.40.720.10">
    <property type="entry name" value="Alkaline Phosphatase, subunit A"/>
    <property type="match status" value="1"/>
</dbReference>
<accession>A0A1G2Q523</accession>
<feature type="binding site" evidence="10 13">
    <location>
        <position position="403"/>
    </location>
    <ligand>
        <name>Mn(2+)</name>
        <dbReference type="ChEBI" id="CHEBI:29035"/>
        <label>1</label>
    </ligand>
</feature>
<dbReference type="Proteomes" id="UP000178199">
    <property type="component" value="Unassembled WGS sequence"/>
</dbReference>
<protein>
    <recommendedName>
        <fullName evidence="9 10">2,3-bisphosphoglycerate-independent phosphoglycerate mutase</fullName>
        <shortName evidence="10">BPG-independent PGAM</shortName>
        <shortName evidence="10">Phosphoglyceromutase</shortName>
        <shortName evidence="10">iPGM</shortName>
        <ecNumber evidence="4 10">5.4.2.12</ecNumber>
    </recommendedName>
</protein>
<dbReference type="GO" id="GO:0030145">
    <property type="term" value="F:manganese ion binding"/>
    <property type="evidence" value="ECO:0007669"/>
    <property type="project" value="UniProtKB-UniRule"/>
</dbReference>
<dbReference type="GO" id="GO:0006007">
    <property type="term" value="P:glucose catabolic process"/>
    <property type="evidence" value="ECO:0007669"/>
    <property type="project" value="InterPro"/>
</dbReference>
<feature type="binding site" evidence="10 13">
    <location>
        <position position="444"/>
    </location>
    <ligand>
        <name>Mn(2+)</name>
        <dbReference type="ChEBI" id="CHEBI:29035"/>
        <label>2</label>
    </ligand>
</feature>
<dbReference type="InterPro" id="IPR006124">
    <property type="entry name" value="Metalloenzyme"/>
</dbReference>
<evidence type="ECO:0000256" key="13">
    <source>
        <dbReference type="PIRSR" id="PIRSR001492-3"/>
    </source>
</evidence>
<dbReference type="PANTHER" id="PTHR31637:SF0">
    <property type="entry name" value="2,3-BISPHOSPHOGLYCERATE-INDEPENDENT PHOSPHOGLYCERATE MUTASE"/>
    <property type="match status" value="1"/>
</dbReference>
<dbReference type="EC" id="5.4.2.12" evidence="4 10"/>
<feature type="binding site" evidence="10 12">
    <location>
        <begin position="156"/>
        <end position="157"/>
    </location>
    <ligand>
        <name>substrate</name>
    </ligand>
</feature>
<dbReference type="GO" id="GO:0006096">
    <property type="term" value="P:glycolytic process"/>
    <property type="evidence" value="ECO:0007669"/>
    <property type="project" value="UniProtKB-UniRule"/>
</dbReference>
<gene>
    <name evidence="10" type="primary">gpmI</name>
    <name evidence="16" type="ORF">A2429_02330</name>
</gene>
<dbReference type="Gene3D" id="3.40.1450.10">
    <property type="entry name" value="BPG-independent phosphoglycerate mutase, domain B"/>
    <property type="match status" value="1"/>
</dbReference>